<feature type="compositionally biased region" description="Polar residues" evidence="1">
    <location>
        <begin position="67"/>
        <end position="83"/>
    </location>
</feature>
<proteinExistence type="predicted"/>
<feature type="region of interest" description="Disordered" evidence="1">
    <location>
        <begin position="21"/>
        <end position="98"/>
    </location>
</feature>
<keyword evidence="4" id="KW-1185">Reference proteome</keyword>
<dbReference type="STRING" id="1777143.AWB82_06178"/>
<evidence type="ECO:0000256" key="1">
    <source>
        <dbReference type="SAM" id="MobiDB-lite"/>
    </source>
</evidence>
<evidence type="ECO:0008006" key="5">
    <source>
        <dbReference type="Google" id="ProtNLM"/>
    </source>
</evidence>
<gene>
    <name evidence="3" type="ORF">AWB82_06178</name>
</gene>
<dbReference type="Proteomes" id="UP000054596">
    <property type="component" value="Unassembled WGS sequence"/>
</dbReference>
<evidence type="ECO:0000313" key="4">
    <source>
        <dbReference type="Proteomes" id="UP000054596"/>
    </source>
</evidence>
<protein>
    <recommendedName>
        <fullName evidence="5">Lipoprotein</fullName>
    </recommendedName>
</protein>
<accession>A0A158D2C3</accession>
<feature type="chain" id="PRO_5007623633" description="Lipoprotein" evidence="2">
    <location>
        <begin position="23"/>
        <end position="98"/>
    </location>
</feature>
<feature type="compositionally biased region" description="Polar residues" evidence="1">
    <location>
        <begin position="21"/>
        <end position="53"/>
    </location>
</feature>
<dbReference type="EMBL" id="FCOJ02000067">
    <property type="protein sequence ID" value="SAK88631.1"/>
    <property type="molecule type" value="Genomic_DNA"/>
</dbReference>
<evidence type="ECO:0000313" key="3">
    <source>
        <dbReference type="EMBL" id="SAK88631.1"/>
    </source>
</evidence>
<dbReference type="AlphaFoldDB" id="A0A158D2C3"/>
<name>A0A158D2C3_9BURK</name>
<sequence>MRLRLLTASITLLLAGASSSFAQNDTATGGSNTSQSTYTPVHTFNNGASVGYQSATTATGGYSTGGENQPVTNNTRGSQINSSGGVGAAFPMPGGGKK</sequence>
<organism evidence="3 4">
    <name type="scientific">Caballeronia glebae</name>
    <dbReference type="NCBI Taxonomy" id="1777143"/>
    <lineage>
        <taxon>Bacteria</taxon>
        <taxon>Pseudomonadati</taxon>
        <taxon>Pseudomonadota</taxon>
        <taxon>Betaproteobacteria</taxon>
        <taxon>Burkholderiales</taxon>
        <taxon>Burkholderiaceae</taxon>
        <taxon>Caballeronia</taxon>
    </lineage>
</organism>
<evidence type="ECO:0000256" key="2">
    <source>
        <dbReference type="SAM" id="SignalP"/>
    </source>
</evidence>
<comment type="caution">
    <text evidence="3">The sequence shown here is derived from an EMBL/GenBank/DDBJ whole genome shotgun (WGS) entry which is preliminary data.</text>
</comment>
<reference evidence="3" key="1">
    <citation type="submission" date="2016-01" db="EMBL/GenBank/DDBJ databases">
        <authorList>
            <person name="Peeters C."/>
        </authorList>
    </citation>
    <scope>NUCLEOTIDE SEQUENCE [LARGE SCALE GENOMIC DNA]</scope>
    <source>
        <strain evidence="3">LMG 29325</strain>
    </source>
</reference>
<keyword evidence="2" id="KW-0732">Signal</keyword>
<feature type="signal peptide" evidence="2">
    <location>
        <begin position="1"/>
        <end position="22"/>
    </location>
</feature>